<feature type="transmembrane region" description="Helical" evidence="1">
    <location>
        <begin position="91"/>
        <end position="116"/>
    </location>
</feature>
<dbReference type="AlphaFoldDB" id="A0A4U5MRB2"/>
<proteinExistence type="predicted"/>
<evidence type="ECO:0000256" key="1">
    <source>
        <dbReference type="SAM" id="Phobius"/>
    </source>
</evidence>
<accession>A0A4U5MRB2</accession>
<organism evidence="2 3">
    <name type="scientific">Steinernema carpocapsae</name>
    <name type="common">Entomopathogenic nematode</name>
    <dbReference type="NCBI Taxonomy" id="34508"/>
    <lineage>
        <taxon>Eukaryota</taxon>
        <taxon>Metazoa</taxon>
        <taxon>Ecdysozoa</taxon>
        <taxon>Nematoda</taxon>
        <taxon>Chromadorea</taxon>
        <taxon>Rhabditida</taxon>
        <taxon>Tylenchina</taxon>
        <taxon>Panagrolaimomorpha</taxon>
        <taxon>Strongyloidoidea</taxon>
        <taxon>Steinernematidae</taxon>
        <taxon>Steinernema</taxon>
    </lineage>
</organism>
<comment type="caution">
    <text evidence="2">The sequence shown here is derived from an EMBL/GenBank/DDBJ whole genome shotgun (WGS) entry which is preliminary data.</text>
</comment>
<reference evidence="2 3" key="2">
    <citation type="journal article" date="2019" name="G3 (Bethesda)">
        <title>Hybrid Assembly of the Genome of the Entomopathogenic Nematode Steinernema carpocapsae Identifies the X-Chromosome.</title>
        <authorList>
            <person name="Serra L."/>
            <person name="Macchietto M."/>
            <person name="Macias-Munoz A."/>
            <person name="McGill C.J."/>
            <person name="Rodriguez I.M."/>
            <person name="Rodriguez B."/>
            <person name="Murad R."/>
            <person name="Mortazavi A."/>
        </authorList>
    </citation>
    <scope>NUCLEOTIDE SEQUENCE [LARGE SCALE GENOMIC DNA]</scope>
    <source>
        <strain evidence="2 3">ALL</strain>
    </source>
</reference>
<feature type="transmembrane region" description="Helical" evidence="1">
    <location>
        <begin position="55"/>
        <end position="75"/>
    </location>
</feature>
<dbReference type="Proteomes" id="UP000298663">
    <property type="component" value="Unassembled WGS sequence"/>
</dbReference>
<gene>
    <name evidence="2" type="ORF">L596_019663</name>
</gene>
<reference evidence="2 3" key="1">
    <citation type="journal article" date="2015" name="Genome Biol.">
        <title>Comparative genomics of Steinernema reveals deeply conserved gene regulatory networks.</title>
        <authorList>
            <person name="Dillman A.R."/>
            <person name="Macchietto M."/>
            <person name="Porter C.F."/>
            <person name="Rogers A."/>
            <person name="Williams B."/>
            <person name="Antoshechkin I."/>
            <person name="Lee M.M."/>
            <person name="Goodwin Z."/>
            <person name="Lu X."/>
            <person name="Lewis E.E."/>
            <person name="Goodrich-Blair H."/>
            <person name="Stock S.P."/>
            <person name="Adams B.J."/>
            <person name="Sternberg P.W."/>
            <person name="Mortazavi A."/>
        </authorList>
    </citation>
    <scope>NUCLEOTIDE SEQUENCE [LARGE SCALE GENOMIC DNA]</scope>
    <source>
        <strain evidence="2 3">ALL</strain>
    </source>
</reference>
<protein>
    <recommendedName>
        <fullName evidence="4">G-protein coupled receptors family 1 profile domain-containing protein</fullName>
    </recommendedName>
</protein>
<keyword evidence="1" id="KW-0812">Transmembrane</keyword>
<evidence type="ECO:0008006" key="4">
    <source>
        <dbReference type="Google" id="ProtNLM"/>
    </source>
</evidence>
<name>A0A4U5MRB2_STECR</name>
<feature type="transmembrane region" description="Helical" evidence="1">
    <location>
        <begin position="180"/>
        <end position="207"/>
    </location>
</feature>
<evidence type="ECO:0000313" key="3">
    <source>
        <dbReference type="Proteomes" id="UP000298663"/>
    </source>
</evidence>
<sequence length="280" mass="31711">MYTLWMFLAHTPNDVAQSVISVLQLLGLVDATGRLFNADLELNAVPLFAKVLQDIASQVYRTLGLLIVLTTYMVYRNELVFHKILHVSKRGYLFLSGFIFISLLAVTSTAVTVTQWTTESDTVKLAMNIFFYGLQVLANAPTFFTMLFYVLSLVAILKYARENRKKGHSSLFQRRQLVSVIMYCTAPNILLLPVFAINVCFLIVANIPDIECARKFNVIKVINVLSVITRICIYVRIPIITISTFLAFSPYRNFLLCLIRCKSGTTRIEVSTTTAVRNKR</sequence>
<dbReference type="EMBL" id="AZBU02000006">
    <property type="protein sequence ID" value="TKR72164.1"/>
    <property type="molecule type" value="Genomic_DNA"/>
</dbReference>
<feature type="transmembrane region" description="Helical" evidence="1">
    <location>
        <begin position="136"/>
        <end position="159"/>
    </location>
</feature>
<keyword evidence="1" id="KW-0472">Membrane</keyword>
<keyword evidence="3" id="KW-1185">Reference proteome</keyword>
<evidence type="ECO:0000313" key="2">
    <source>
        <dbReference type="EMBL" id="TKR72164.1"/>
    </source>
</evidence>
<keyword evidence="1" id="KW-1133">Transmembrane helix</keyword>
<feature type="transmembrane region" description="Helical" evidence="1">
    <location>
        <begin position="227"/>
        <end position="248"/>
    </location>
</feature>